<dbReference type="Pfam" id="PF06089">
    <property type="entry name" value="Asparaginase_II"/>
    <property type="match status" value="1"/>
</dbReference>
<sequence length="342" mass="36057">MDNPVLVNVTRGSLTESRHRGSLAVVDSAGKTVCALGDADARVFPRSAIKALQALPLVESGAAEALDYDDAELALACASHNGEAIHANSARVMLIKAGLSEADLECGPQWPQRMEDAAELIKVDEVPCQLHNNCSGKHAAFLGLAKIMGGATKGYVNPEHPVQQEIKAVMEQLTGDTLTSDICGTDGCSIPTYASPLRSFAKAFAVFGTGDGLEPGRASAAERLYEACVNEPYMVAGAGRFCTEVMEAFRGRVFVKTGAEGVFCAAIPELGYGVALKCDDGGTRGAEVMMATVLERMLELNEDEAKAIDRQVNPPVKTRRGAIVGDIRPTADFLTALKTALG</sequence>
<dbReference type="OrthoDB" id="9780674at2"/>
<dbReference type="RefSeq" id="WP_145340830.1">
    <property type="nucleotide sequence ID" value="NZ_SMLY01000059.1"/>
</dbReference>
<comment type="caution">
    <text evidence="1">The sequence shown here is derived from an EMBL/GenBank/DDBJ whole genome shotgun (WGS) entry which is preliminary data.</text>
</comment>
<organism evidence="1 2">
    <name type="scientific">Roseibium hamelinense</name>
    <dbReference type="NCBI Taxonomy" id="150831"/>
    <lineage>
        <taxon>Bacteria</taxon>
        <taxon>Pseudomonadati</taxon>
        <taxon>Pseudomonadota</taxon>
        <taxon>Alphaproteobacteria</taxon>
        <taxon>Hyphomicrobiales</taxon>
        <taxon>Stappiaceae</taxon>
        <taxon>Roseibium</taxon>
    </lineage>
</organism>
<evidence type="ECO:0000313" key="1">
    <source>
        <dbReference type="EMBL" id="TWI93368.1"/>
    </source>
</evidence>
<reference evidence="1 2" key="1">
    <citation type="submission" date="2019-07" db="EMBL/GenBank/DDBJ databases">
        <title>Genomic Encyclopedia of Archaeal and Bacterial Type Strains, Phase II (KMG-II): from individual species to whole genera.</title>
        <authorList>
            <person name="Goeker M."/>
        </authorList>
    </citation>
    <scope>NUCLEOTIDE SEQUENCE [LARGE SCALE GENOMIC DNA]</scope>
    <source>
        <strain evidence="1 2">ATCC BAA-252</strain>
    </source>
</reference>
<dbReference type="AlphaFoldDB" id="A0A562TJA4"/>
<dbReference type="EMBL" id="VLLF01000001">
    <property type="protein sequence ID" value="TWI93368.1"/>
    <property type="molecule type" value="Genomic_DNA"/>
</dbReference>
<keyword evidence="2" id="KW-1185">Reference proteome</keyword>
<dbReference type="PANTHER" id="PTHR42110:SF1">
    <property type="entry name" value="L-ASPARAGINASE, PUTATIVE (AFU_ORTHOLOGUE AFUA_3G11890)-RELATED"/>
    <property type="match status" value="1"/>
</dbReference>
<protein>
    <submittedName>
        <fullName evidence="1">Asparaginase</fullName>
    </submittedName>
</protein>
<proteinExistence type="predicted"/>
<evidence type="ECO:0000313" key="2">
    <source>
        <dbReference type="Proteomes" id="UP000320593"/>
    </source>
</evidence>
<dbReference type="Proteomes" id="UP000320593">
    <property type="component" value="Unassembled WGS sequence"/>
</dbReference>
<dbReference type="InterPro" id="IPR010349">
    <property type="entry name" value="Asparaginase_II"/>
</dbReference>
<name>A0A562TJA4_9HYPH</name>
<accession>A0A562TJA4</accession>
<dbReference type="PANTHER" id="PTHR42110">
    <property type="entry name" value="L-ASPARAGINASE, PUTATIVE (AFU_ORTHOLOGUE AFUA_3G11890)-RELATED"/>
    <property type="match status" value="1"/>
</dbReference>
<gene>
    <name evidence="1" type="ORF">JM93_00924</name>
</gene>